<evidence type="ECO:0008006" key="5">
    <source>
        <dbReference type="Google" id="ProtNLM"/>
    </source>
</evidence>
<name>A0A8S9VDS0_PHYIN</name>
<reference evidence="3" key="1">
    <citation type="submission" date="2020-03" db="EMBL/GenBank/DDBJ databases">
        <title>Hybrid Assembly of Korean Phytophthora infestans isolates.</title>
        <authorList>
            <person name="Prokchorchik M."/>
            <person name="Lee Y."/>
            <person name="Seo J."/>
            <person name="Cho J.-H."/>
            <person name="Park Y.-E."/>
            <person name="Jang D.-C."/>
            <person name="Im J.-S."/>
            <person name="Choi J.-G."/>
            <person name="Park H.-J."/>
            <person name="Lee G.-B."/>
            <person name="Lee Y.-G."/>
            <person name="Hong S.-Y."/>
            <person name="Cho K."/>
            <person name="Sohn K.H."/>
        </authorList>
    </citation>
    <scope>NUCLEOTIDE SEQUENCE</scope>
    <source>
        <strain evidence="3">KR_2_A2</strain>
    </source>
</reference>
<gene>
    <name evidence="3" type="ORF">GN958_ATG02048</name>
</gene>
<keyword evidence="2" id="KW-0472">Membrane</keyword>
<dbReference type="EMBL" id="JAACNO010000226">
    <property type="protein sequence ID" value="KAF4148768.1"/>
    <property type="molecule type" value="Genomic_DNA"/>
</dbReference>
<protein>
    <recommendedName>
        <fullName evidence="5">Transmembrane protein</fullName>
    </recommendedName>
</protein>
<feature type="compositionally biased region" description="Low complexity" evidence="1">
    <location>
        <begin position="216"/>
        <end position="228"/>
    </location>
</feature>
<proteinExistence type="predicted"/>
<evidence type="ECO:0000256" key="2">
    <source>
        <dbReference type="SAM" id="Phobius"/>
    </source>
</evidence>
<keyword evidence="2" id="KW-0812">Transmembrane</keyword>
<evidence type="ECO:0000313" key="3">
    <source>
        <dbReference type="EMBL" id="KAF4148768.1"/>
    </source>
</evidence>
<sequence length="238" mass="27754">RIQRRQEKQKRRDHEDWFAKQKRELVAHRVQRAIQPRLLGYGQLFIWGLQKHTSQRAGLHCFGTMLMGSPLLQMVYRYGRFIATLLDAYAAFLKYLFSAILLHLAYLRCLRGQTSSYTVQSYLYMVNVLRRPPKFSWTQNNMQVYAVVSTRYQLPESTEAPSRSQSKNMMVGRRTLIKKLTPEKPIKDLQTRPITTTIEDSRAGPQKQDFRDVDCLRSLSPASSRPSCTRPLEHSTSK</sequence>
<feature type="non-terminal residue" evidence="3">
    <location>
        <position position="238"/>
    </location>
</feature>
<feature type="region of interest" description="Disordered" evidence="1">
    <location>
        <begin position="188"/>
        <end position="238"/>
    </location>
</feature>
<comment type="caution">
    <text evidence="3">The sequence shown here is derived from an EMBL/GenBank/DDBJ whole genome shotgun (WGS) entry which is preliminary data.</text>
</comment>
<evidence type="ECO:0000313" key="4">
    <source>
        <dbReference type="Proteomes" id="UP000704712"/>
    </source>
</evidence>
<accession>A0A8S9VDS0</accession>
<dbReference type="AlphaFoldDB" id="A0A8S9VDS0"/>
<feature type="transmembrane region" description="Helical" evidence="2">
    <location>
        <begin position="88"/>
        <end position="107"/>
    </location>
</feature>
<keyword evidence="2" id="KW-1133">Transmembrane helix</keyword>
<dbReference type="Proteomes" id="UP000704712">
    <property type="component" value="Unassembled WGS sequence"/>
</dbReference>
<organism evidence="3 4">
    <name type="scientific">Phytophthora infestans</name>
    <name type="common">Potato late blight agent</name>
    <name type="synonym">Botrytis infestans</name>
    <dbReference type="NCBI Taxonomy" id="4787"/>
    <lineage>
        <taxon>Eukaryota</taxon>
        <taxon>Sar</taxon>
        <taxon>Stramenopiles</taxon>
        <taxon>Oomycota</taxon>
        <taxon>Peronosporomycetes</taxon>
        <taxon>Peronosporales</taxon>
        <taxon>Peronosporaceae</taxon>
        <taxon>Phytophthora</taxon>
    </lineage>
</organism>
<evidence type="ECO:0000256" key="1">
    <source>
        <dbReference type="SAM" id="MobiDB-lite"/>
    </source>
</evidence>